<evidence type="ECO:0000256" key="13">
    <source>
        <dbReference type="ARBA" id="ARBA00023136"/>
    </source>
</evidence>
<keyword evidence="9 14" id="KW-0862">Zinc</keyword>
<evidence type="ECO:0000256" key="15">
    <source>
        <dbReference type="PIRSR" id="PIRSR006404-1"/>
    </source>
</evidence>
<evidence type="ECO:0000256" key="5">
    <source>
        <dbReference type="ARBA" id="ARBA00022692"/>
    </source>
</evidence>
<evidence type="ECO:0000256" key="4">
    <source>
        <dbReference type="ARBA" id="ARBA00022670"/>
    </source>
</evidence>
<feature type="binding site" evidence="16">
    <location>
        <position position="168"/>
    </location>
    <ligand>
        <name>Zn(2+)</name>
        <dbReference type="ChEBI" id="CHEBI:29105"/>
        <note>catalytic</note>
    </ligand>
</feature>
<evidence type="ECO:0000256" key="11">
    <source>
        <dbReference type="ARBA" id="ARBA00023049"/>
    </source>
</evidence>
<dbReference type="PANTHER" id="PTHR39188:SF3">
    <property type="entry name" value="STAGE IV SPORULATION PROTEIN FB"/>
    <property type="match status" value="1"/>
</dbReference>
<evidence type="ECO:0000256" key="2">
    <source>
        <dbReference type="ARBA" id="ARBA00007931"/>
    </source>
</evidence>
<evidence type="ECO:0000313" key="22">
    <source>
        <dbReference type="Proteomes" id="UP001321249"/>
    </source>
</evidence>
<evidence type="ECO:0000313" key="19">
    <source>
        <dbReference type="EMBL" id="MDG0867911.1"/>
    </source>
</evidence>
<keyword evidence="7" id="KW-0677">Repeat</keyword>
<organism evidence="20 21">
    <name type="scientific">Candidatus Lucifugimonas marina</name>
    <dbReference type="NCBI Taxonomy" id="3038979"/>
    <lineage>
        <taxon>Bacteria</taxon>
        <taxon>Bacillati</taxon>
        <taxon>Chloroflexota</taxon>
        <taxon>Dehalococcoidia</taxon>
        <taxon>SAR202 cluster</taxon>
        <taxon>Candidatus Lucifugimonadales</taxon>
        <taxon>Candidatus Lucifugimonadaceae</taxon>
        <taxon>Candidatus Lucifugimonas</taxon>
    </lineage>
</organism>
<dbReference type="InterPro" id="IPR000644">
    <property type="entry name" value="CBS_dom"/>
</dbReference>
<dbReference type="PIRSF" id="PIRSF006404">
    <property type="entry name" value="UCP006404_Pept_M50_CBS"/>
    <property type="match status" value="1"/>
</dbReference>
<evidence type="ECO:0000256" key="6">
    <source>
        <dbReference type="ARBA" id="ARBA00022723"/>
    </source>
</evidence>
<keyword evidence="21" id="KW-1185">Reference proteome</keyword>
<dbReference type="InterPro" id="IPR008915">
    <property type="entry name" value="Peptidase_M50"/>
</dbReference>
<evidence type="ECO:0000256" key="17">
    <source>
        <dbReference type="PROSITE-ProRule" id="PRU00703"/>
    </source>
</evidence>
<feature type="transmembrane region" description="Helical" evidence="14">
    <location>
        <begin position="141"/>
        <end position="162"/>
    </location>
</feature>
<dbReference type="Pfam" id="PF00571">
    <property type="entry name" value="CBS"/>
    <property type="match status" value="1"/>
</dbReference>
<dbReference type="PROSITE" id="PS51371">
    <property type="entry name" value="CBS"/>
    <property type="match status" value="1"/>
</dbReference>
<evidence type="ECO:0000256" key="9">
    <source>
        <dbReference type="ARBA" id="ARBA00022833"/>
    </source>
</evidence>
<dbReference type="GO" id="GO:0046872">
    <property type="term" value="F:metal ion binding"/>
    <property type="evidence" value="ECO:0007669"/>
    <property type="project" value="UniProtKB-UniRule"/>
</dbReference>
<keyword evidence="3" id="KW-1003">Cell membrane</keyword>
<comment type="cofactor">
    <cofactor evidence="14 16">
        <name>Zn(2+)</name>
        <dbReference type="ChEBI" id="CHEBI:29105"/>
    </cofactor>
    <text evidence="14 16">Binds 1 zinc ion per subunit.</text>
</comment>
<reference evidence="21" key="3">
    <citation type="submission" date="2023-06" db="EMBL/GenBank/DDBJ databases">
        <title>Pangenomics reveal diversification of enzyme families and niche specialization in globally abundant SAR202 bacteria.</title>
        <authorList>
            <person name="Saw J.H.W."/>
        </authorList>
    </citation>
    <scope>NUCLEOTIDE SEQUENCE [LARGE SCALE GENOMIC DNA]</scope>
    <source>
        <strain evidence="21">JH1073</strain>
    </source>
</reference>
<dbReference type="CDD" id="cd06164">
    <property type="entry name" value="S2P-M50_SpoIVFB_CBS"/>
    <property type="match status" value="1"/>
</dbReference>
<dbReference type="EMBL" id="CP046147">
    <property type="protein sequence ID" value="WFG40475.1"/>
    <property type="molecule type" value="Genomic_DNA"/>
</dbReference>
<evidence type="ECO:0000256" key="14">
    <source>
        <dbReference type="PIRNR" id="PIRNR006404"/>
    </source>
</evidence>
<evidence type="ECO:0000256" key="16">
    <source>
        <dbReference type="PIRSR" id="PIRSR006404-2"/>
    </source>
</evidence>
<comment type="caution">
    <text evidence="14">Lacks conserved residue(s) required for the propagation of feature annotation.</text>
</comment>
<sequence>MRGSIKLFSVLGIPVDINATWLIAVALITWSLSTAAYPSFFGSWSAVEYWIAGLLTTLLLFTSVLAHELGHSIVALMQGLKVSGITLLLFGGVSKIQGKASRPRNEFLIAFAGPAVSLIIGVVLVGWWVTFRPVYEDEVKLYHGVIFFTGWMNLLVAGFNLLPGYPMDGGRVLRSAVWGFTGDTKRATRVAYIVGKFVFYALIGWGAWQILNGDVVGGIWVVLIGYFLMSSARGEIAGEQAKQMADSELESIDHLSFSVGSATRPMPPMIESSWSVEQMTHQGLPENSLTSMPVARQGELIGFVLRQDLDAVPLEDKGHVTIGEIMNPESLRVISTDESFREALRSLDRHRLNQLVVMDADYVVGIVTRKDIVRALLTFKAQGMQAESMDSDTRSD</sequence>
<reference evidence="21 22" key="1">
    <citation type="submission" date="2019-11" db="EMBL/GenBank/DDBJ databases">
        <authorList>
            <person name="Cho J.-C."/>
        </authorList>
    </citation>
    <scope>NUCLEOTIDE SEQUENCE [LARGE SCALE GENOMIC DNA]</scope>
    <source>
        <strain evidence="20 21">JH1073</strain>
        <strain evidence="19 22">JH702</strain>
    </source>
</reference>
<dbReference type="GO" id="GO:0006508">
    <property type="term" value="P:proteolysis"/>
    <property type="evidence" value="ECO:0007669"/>
    <property type="project" value="UniProtKB-KW"/>
</dbReference>
<dbReference type="GO" id="GO:0005886">
    <property type="term" value="C:plasma membrane"/>
    <property type="evidence" value="ECO:0007669"/>
    <property type="project" value="UniProtKB-SubCell"/>
</dbReference>
<comment type="similarity">
    <text evidence="2 14">Belongs to the peptidase M50B family.</text>
</comment>
<feature type="domain" description="CBS" evidence="18">
    <location>
        <begin position="326"/>
        <end position="387"/>
    </location>
</feature>
<evidence type="ECO:0000256" key="1">
    <source>
        <dbReference type="ARBA" id="ARBA00004651"/>
    </source>
</evidence>
<keyword evidence="12 17" id="KW-0129">CBS domain</keyword>
<reference evidence="20" key="2">
    <citation type="journal article" date="2023" name="Nat. Commun.">
        <title>Cultivation of marine bacteria of the SAR202 clade.</title>
        <authorList>
            <person name="Lim Y."/>
            <person name="Seo J.H."/>
            <person name="Giovannoni S.J."/>
            <person name="Kang I."/>
            <person name="Cho J.C."/>
        </authorList>
    </citation>
    <scope>NUCLEOTIDE SEQUENCE</scope>
    <source>
        <strain evidence="20">JH1073</strain>
    </source>
</reference>
<dbReference type="InterPro" id="IPR046342">
    <property type="entry name" value="CBS_dom_sf"/>
</dbReference>
<dbReference type="PANTHER" id="PTHR39188">
    <property type="entry name" value="MEMBRANE-ASSOCIATED ZINC METALLOPROTEASE M50B"/>
    <property type="match status" value="1"/>
</dbReference>
<evidence type="ECO:0000313" key="21">
    <source>
        <dbReference type="Proteomes" id="UP001219901"/>
    </source>
</evidence>
<proteinExistence type="inferred from homology"/>
<feature type="active site" evidence="15">
    <location>
        <position position="68"/>
    </location>
</feature>
<dbReference type="Pfam" id="PF02163">
    <property type="entry name" value="Peptidase_M50"/>
    <property type="match status" value="2"/>
</dbReference>
<dbReference type="EMBL" id="WMBE01000004">
    <property type="protein sequence ID" value="MDG0867911.1"/>
    <property type="molecule type" value="Genomic_DNA"/>
</dbReference>
<protein>
    <recommendedName>
        <fullName evidence="14">Zinc metalloprotease</fullName>
    </recommendedName>
</protein>
<feature type="transmembrane region" description="Helical" evidence="14">
    <location>
        <begin position="73"/>
        <end position="94"/>
    </location>
</feature>
<keyword evidence="10 14" id="KW-1133">Transmembrane helix</keyword>
<dbReference type="Gene3D" id="3.10.580.10">
    <property type="entry name" value="CBS-domain"/>
    <property type="match status" value="1"/>
</dbReference>
<evidence type="ECO:0000256" key="10">
    <source>
        <dbReference type="ARBA" id="ARBA00022989"/>
    </source>
</evidence>
<evidence type="ECO:0000256" key="12">
    <source>
        <dbReference type="ARBA" id="ARBA00023122"/>
    </source>
</evidence>
<dbReference type="Proteomes" id="UP001219901">
    <property type="component" value="Chromosome"/>
</dbReference>
<evidence type="ECO:0000259" key="18">
    <source>
        <dbReference type="PROSITE" id="PS51371"/>
    </source>
</evidence>
<evidence type="ECO:0000256" key="7">
    <source>
        <dbReference type="ARBA" id="ARBA00022737"/>
    </source>
</evidence>
<keyword evidence="8 14" id="KW-0378">Hydrolase</keyword>
<keyword evidence="4 14" id="KW-0645">Protease</keyword>
<feature type="transmembrane region" description="Helical" evidence="14">
    <location>
        <begin position="49"/>
        <end position="67"/>
    </location>
</feature>
<dbReference type="GO" id="GO:0008237">
    <property type="term" value="F:metallopeptidase activity"/>
    <property type="evidence" value="ECO:0007669"/>
    <property type="project" value="UniProtKB-UniRule"/>
</dbReference>
<dbReference type="SMART" id="SM00116">
    <property type="entry name" value="CBS"/>
    <property type="match status" value="1"/>
</dbReference>
<dbReference type="InterPro" id="IPR016483">
    <property type="entry name" value="UCP006404_Pept_M50_CBS"/>
</dbReference>
<name>A0AAJ6CVX9_9CHLR</name>
<feature type="binding site" evidence="16">
    <location>
        <position position="67"/>
    </location>
    <ligand>
        <name>Zn(2+)</name>
        <dbReference type="ChEBI" id="CHEBI:29105"/>
        <note>catalytic</note>
    </ligand>
</feature>
<keyword evidence="11 14" id="KW-0482">Metalloprotease</keyword>
<evidence type="ECO:0000313" key="20">
    <source>
        <dbReference type="EMBL" id="WFG40475.1"/>
    </source>
</evidence>
<comment type="subcellular location">
    <subcellularLocation>
        <location evidence="1">Cell membrane</location>
        <topology evidence="1">Multi-pass membrane protein</topology>
    </subcellularLocation>
</comment>
<keyword evidence="6 14" id="KW-0479">Metal-binding</keyword>
<evidence type="ECO:0000256" key="3">
    <source>
        <dbReference type="ARBA" id="ARBA00022475"/>
    </source>
</evidence>
<accession>A0AAJ6CVX9</accession>
<keyword evidence="13 14" id="KW-0472">Membrane</keyword>
<dbReference type="RefSeq" id="WP_342826605.1">
    <property type="nucleotide sequence ID" value="NZ_CP046146.1"/>
</dbReference>
<evidence type="ECO:0000256" key="8">
    <source>
        <dbReference type="ARBA" id="ARBA00022801"/>
    </source>
</evidence>
<dbReference type="SUPFAM" id="SSF54631">
    <property type="entry name" value="CBS-domain pair"/>
    <property type="match status" value="1"/>
</dbReference>
<dbReference type="Proteomes" id="UP001321249">
    <property type="component" value="Unassembled WGS sequence"/>
</dbReference>
<keyword evidence="5 14" id="KW-0812">Transmembrane</keyword>
<gene>
    <name evidence="19" type="ORF">GKO46_12645</name>
    <name evidence="20" type="ORF">GKO48_12955</name>
</gene>
<feature type="binding site" evidence="16">
    <location>
        <position position="71"/>
    </location>
    <ligand>
        <name>Zn(2+)</name>
        <dbReference type="ChEBI" id="CHEBI:29105"/>
        <note>catalytic</note>
    </ligand>
</feature>
<feature type="transmembrane region" description="Helical" evidence="14">
    <location>
        <begin position="106"/>
        <end position="129"/>
    </location>
</feature>
<dbReference type="AlphaFoldDB" id="A0AAJ6CVX9"/>